<dbReference type="EMBL" id="UINC01015810">
    <property type="protein sequence ID" value="SVA66304.1"/>
    <property type="molecule type" value="Genomic_DNA"/>
</dbReference>
<dbReference type="AlphaFoldDB" id="A0A381XNG1"/>
<accession>A0A381XNG1</accession>
<name>A0A381XNG1_9ZZZZ</name>
<organism evidence="1">
    <name type="scientific">marine metagenome</name>
    <dbReference type="NCBI Taxonomy" id="408172"/>
    <lineage>
        <taxon>unclassified sequences</taxon>
        <taxon>metagenomes</taxon>
        <taxon>ecological metagenomes</taxon>
    </lineage>
</organism>
<evidence type="ECO:0000313" key="1">
    <source>
        <dbReference type="EMBL" id="SVA66304.1"/>
    </source>
</evidence>
<sequence>MHEVKVYDSSGKLKKIISVKTLTKRSDQQINSPSLYIKKGRKAKPSVKVLDKDFKSVQAQ</sequence>
<proteinExistence type="predicted"/>
<reference evidence="1" key="1">
    <citation type="submission" date="2018-05" db="EMBL/GenBank/DDBJ databases">
        <authorList>
            <person name="Lanie J.A."/>
            <person name="Ng W.-L."/>
            <person name="Kazmierczak K.M."/>
            <person name="Andrzejewski T.M."/>
            <person name="Davidsen T.M."/>
            <person name="Wayne K.J."/>
            <person name="Tettelin H."/>
            <person name="Glass J.I."/>
            <person name="Rusch D."/>
            <person name="Podicherti R."/>
            <person name="Tsui H.-C.T."/>
            <person name="Winkler M.E."/>
        </authorList>
    </citation>
    <scope>NUCLEOTIDE SEQUENCE</scope>
</reference>
<gene>
    <name evidence="1" type="ORF">METZ01_LOCUS119158</name>
</gene>
<protein>
    <submittedName>
        <fullName evidence="1">Uncharacterized protein</fullName>
    </submittedName>
</protein>